<dbReference type="Proteomes" id="UP000271624">
    <property type="component" value="Unassembled WGS sequence"/>
</dbReference>
<evidence type="ECO:0000259" key="1">
    <source>
        <dbReference type="Pfam" id="PF01471"/>
    </source>
</evidence>
<name>A0A3S1CMX2_9CYAN</name>
<comment type="caution">
    <text evidence="2">The sequence shown here is derived from an EMBL/GenBank/DDBJ whole genome shotgun (WGS) entry which is preliminary data.</text>
</comment>
<gene>
    <name evidence="2" type="ORF">DSM106972_044130</name>
</gene>
<feature type="domain" description="Peptidoglycan binding-like" evidence="1">
    <location>
        <begin position="114"/>
        <end position="166"/>
    </location>
</feature>
<keyword evidence="3" id="KW-1185">Reference proteome</keyword>
<evidence type="ECO:0000313" key="2">
    <source>
        <dbReference type="EMBL" id="RUT04843.1"/>
    </source>
</evidence>
<sequence>MRQKVSDNLPQQLVVQHENDLFNTNSTHLPNSTATLQVTPPEFTQLGDTSPAVVFSSNYKVKGILSNILAKVVSEKQLLTQGEIVADKDNNYVIVAINRRRTTSSLPTVEFGDSGTSVRVIQKLLVSSGYSIEVDGFFGALTETAVKAFQYQRNIVVDGIVGQNTWLELTR</sequence>
<accession>A0A3S1CMX2</accession>
<protein>
    <recommendedName>
        <fullName evidence="1">Peptidoglycan binding-like domain-containing protein</fullName>
    </recommendedName>
</protein>
<dbReference type="InterPro" id="IPR002477">
    <property type="entry name" value="Peptidoglycan-bd-like"/>
</dbReference>
<dbReference type="SUPFAM" id="SSF47090">
    <property type="entry name" value="PGBD-like"/>
    <property type="match status" value="1"/>
</dbReference>
<organism evidence="2 3">
    <name type="scientific">Dulcicalothrix desertica PCC 7102</name>
    <dbReference type="NCBI Taxonomy" id="232991"/>
    <lineage>
        <taxon>Bacteria</taxon>
        <taxon>Bacillati</taxon>
        <taxon>Cyanobacteriota</taxon>
        <taxon>Cyanophyceae</taxon>
        <taxon>Nostocales</taxon>
        <taxon>Calotrichaceae</taxon>
        <taxon>Dulcicalothrix</taxon>
    </lineage>
</organism>
<dbReference type="Pfam" id="PF01471">
    <property type="entry name" value="PG_binding_1"/>
    <property type="match status" value="1"/>
</dbReference>
<reference evidence="2" key="2">
    <citation type="journal article" date="2019" name="Genome Biol. Evol.">
        <title>Day and night: Metabolic profiles and evolutionary relationships of six axenic non-marine cyanobacteria.</title>
        <authorList>
            <person name="Will S.E."/>
            <person name="Henke P."/>
            <person name="Boedeker C."/>
            <person name="Huang S."/>
            <person name="Brinkmann H."/>
            <person name="Rohde M."/>
            <person name="Jarek M."/>
            <person name="Friedl T."/>
            <person name="Seufert S."/>
            <person name="Schumacher M."/>
            <person name="Overmann J."/>
            <person name="Neumann-Schaal M."/>
            <person name="Petersen J."/>
        </authorList>
    </citation>
    <scope>NUCLEOTIDE SEQUENCE [LARGE SCALE GENOMIC DNA]</scope>
    <source>
        <strain evidence="2">PCC 7102</strain>
    </source>
</reference>
<proteinExistence type="predicted"/>
<dbReference type="EMBL" id="RSCL01000010">
    <property type="protein sequence ID" value="RUT04843.1"/>
    <property type="molecule type" value="Genomic_DNA"/>
</dbReference>
<reference evidence="2" key="1">
    <citation type="submission" date="2018-12" db="EMBL/GenBank/DDBJ databases">
        <authorList>
            <person name="Will S."/>
            <person name="Neumann-Schaal M."/>
            <person name="Henke P."/>
        </authorList>
    </citation>
    <scope>NUCLEOTIDE SEQUENCE</scope>
    <source>
        <strain evidence="2">PCC 7102</strain>
    </source>
</reference>
<dbReference type="OrthoDB" id="514320at2"/>
<dbReference type="AlphaFoldDB" id="A0A3S1CMX2"/>
<dbReference type="InterPro" id="IPR036365">
    <property type="entry name" value="PGBD-like_sf"/>
</dbReference>
<evidence type="ECO:0000313" key="3">
    <source>
        <dbReference type="Proteomes" id="UP000271624"/>
    </source>
</evidence>
<dbReference type="InterPro" id="IPR036366">
    <property type="entry name" value="PGBDSf"/>
</dbReference>
<dbReference type="Gene3D" id="1.10.101.10">
    <property type="entry name" value="PGBD-like superfamily/PGBD"/>
    <property type="match status" value="1"/>
</dbReference>